<dbReference type="InterPro" id="IPR029054">
    <property type="entry name" value="dUTPase-like"/>
</dbReference>
<sequence>MQLKIKRLTQTAKLPERAFPTEAGLDVFTDEEIMIESNQTVAISTGIALEIPDGYYGRLKGRSGLTLKSPLRVLEGTIDSSYRGEVKVMAEVKKDCTYHVPKGAKIAQLIIQPLPYFEVVEVDELSQTDRGENGFGSTGV</sequence>
<evidence type="ECO:0000313" key="7">
    <source>
        <dbReference type="EMBL" id="QIK50604.1"/>
    </source>
</evidence>
<dbReference type="SUPFAM" id="SSF51283">
    <property type="entry name" value="dUTPase-like"/>
    <property type="match status" value="1"/>
</dbReference>
<dbReference type="GO" id="GO:0006226">
    <property type="term" value="P:dUMP biosynthetic process"/>
    <property type="evidence" value="ECO:0007669"/>
    <property type="project" value="InterPro"/>
</dbReference>
<dbReference type="PANTHER" id="PTHR11241">
    <property type="entry name" value="DEOXYURIDINE 5'-TRIPHOSPHATE NUCLEOTIDOHYDROLASE"/>
    <property type="match status" value="1"/>
</dbReference>
<name>A0A6G7WE67_9LACT</name>
<dbReference type="Gene3D" id="2.70.40.10">
    <property type="match status" value="1"/>
</dbReference>
<proteinExistence type="inferred from homology"/>
<dbReference type="InterPro" id="IPR033704">
    <property type="entry name" value="dUTPase_trimeric"/>
</dbReference>
<organism evidence="7 8">
    <name type="scientific">Jeotgalibaca porci</name>
    <dbReference type="NCBI Taxonomy" id="1868793"/>
    <lineage>
        <taxon>Bacteria</taxon>
        <taxon>Bacillati</taxon>
        <taxon>Bacillota</taxon>
        <taxon>Bacilli</taxon>
        <taxon>Lactobacillales</taxon>
        <taxon>Carnobacteriaceae</taxon>
        <taxon>Jeotgalibaca</taxon>
    </lineage>
</organism>
<accession>A0A6G7WE67</accession>
<gene>
    <name evidence="7" type="primary">dut</name>
    <name evidence="7" type="ORF">G7058_00120</name>
</gene>
<dbReference type="InterPro" id="IPR036157">
    <property type="entry name" value="dUTPase-like_sf"/>
</dbReference>
<dbReference type="Proteomes" id="UP000501830">
    <property type="component" value="Chromosome"/>
</dbReference>
<evidence type="ECO:0000313" key="8">
    <source>
        <dbReference type="Proteomes" id="UP000501830"/>
    </source>
</evidence>
<evidence type="ECO:0000256" key="1">
    <source>
        <dbReference type="ARBA" id="ARBA00006581"/>
    </source>
</evidence>
<evidence type="ECO:0000256" key="3">
    <source>
        <dbReference type="ARBA" id="ARBA00022801"/>
    </source>
</evidence>
<dbReference type="PANTHER" id="PTHR11241:SF0">
    <property type="entry name" value="DEOXYURIDINE 5'-TRIPHOSPHATE NUCLEOTIDOHYDROLASE"/>
    <property type="match status" value="1"/>
</dbReference>
<evidence type="ECO:0000259" key="6">
    <source>
        <dbReference type="Pfam" id="PF00692"/>
    </source>
</evidence>
<dbReference type="InterPro" id="IPR008181">
    <property type="entry name" value="dUTPase"/>
</dbReference>
<dbReference type="Pfam" id="PF00692">
    <property type="entry name" value="dUTPase"/>
    <property type="match status" value="1"/>
</dbReference>
<comment type="similarity">
    <text evidence="1">Belongs to the dUTPase family.</text>
</comment>
<dbReference type="AlphaFoldDB" id="A0A6G7WE67"/>
<dbReference type="EC" id="3.6.1.23" evidence="2"/>
<dbReference type="KEGG" id="jpo:G7058_00120"/>
<dbReference type="RefSeq" id="WP_166061647.1">
    <property type="nucleotide sequence ID" value="NZ_CP049889.1"/>
</dbReference>
<feature type="domain" description="dUTPase-like" evidence="6">
    <location>
        <begin position="12"/>
        <end position="139"/>
    </location>
</feature>
<evidence type="ECO:0000256" key="4">
    <source>
        <dbReference type="ARBA" id="ARBA00023080"/>
    </source>
</evidence>
<keyword evidence="8" id="KW-1185">Reference proteome</keyword>
<dbReference type="GO" id="GO:0004170">
    <property type="term" value="F:dUTP diphosphatase activity"/>
    <property type="evidence" value="ECO:0007669"/>
    <property type="project" value="UniProtKB-EC"/>
</dbReference>
<dbReference type="CDD" id="cd07557">
    <property type="entry name" value="trimeric_dUTPase"/>
    <property type="match status" value="1"/>
</dbReference>
<reference evidence="7 8" key="1">
    <citation type="journal article" date="2017" name="Int. J. Syst. Evol. Microbiol.">
        <title>Jeotgalibaca porci sp. nov. and Jeotgalibaca arthritidis sp. nov., isolated from pigs, and emended description of the genus Jeotgalibaca.</title>
        <authorList>
            <person name="Zamora L."/>
            <person name="Perez-Sancho M."/>
            <person name="Dominguez L."/>
            <person name="Fernandez-Garayzabal J.F."/>
            <person name="Vela A.I."/>
        </authorList>
    </citation>
    <scope>NUCLEOTIDE SEQUENCE [LARGE SCALE GENOMIC DNA]</scope>
    <source>
        <strain evidence="7 8">CCUG 69148</strain>
    </source>
</reference>
<evidence type="ECO:0000256" key="5">
    <source>
        <dbReference type="ARBA" id="ARBA00047686"/>
    </source>
</evidence>
<keyword evidence="4" id="KW-0546">Nucleotide metabolism</keyword>
<dbReference type="GeneID" id="94551659"/>
<dbReference type="GO" id="GO:0000287">
    <property type="term" value="F:magnesium ion binding"/>
    <property type="evidence" value="ECO:0007669"/>
    <property type="project" value="InterPro"/>
</dbReference>
<dbReference type="GO" id="GO:0046081">
    <property type="term" value="P:dUTP catabolic process"/>
    <property type="evidence" value="ECO:0007669"/>
    <property type="project" value="InterPro"/>
</dbReference>
<dbReference type="NCBIfam" id="NF001862">
    <property type="entry name" value="PRK00601.1"/>
    <property type="match status" value="1"/>
</dbReference>
<protein>
    <recommendedName>
        <fullName evidence="2">dUTP diphosphatase</fullName>
        <ecNumber evidence="2">3.6.1.23</ecNumber>
    </recommendedName>
</protein>
<comment type="catalytic activity">
    <reaction evidence="5">
        <text>dUTP + H2O = dUMP + diphosphate + H(+)</text>
        <dbReference type="Rhea" id="RHEA:10248"/>
        <dbReference type="ChEBI" id="CHEBI:15377"/>
        <dbReference type="ChEBI" id="CHEBI:15378"/>
        <dbReference type="ChEBI" id="CHEBI:33019"/>
        <dbReference type="ChEBI" id="CHEBI:61555"/>
        <dbReference type="ChEBI" id="CHEBI:246422"/>
        <dbReference type="EC" id="3.6.1.23"/>
    </reaction>
</comment>
<evidence type="ECO:0000256" key="2">
    <source>
        <dbReference type="ARBA" id="ARBA00012379"/>
    </source>
</evidence>
<keyword evidence="3 7" id="KW-0378">Hydrolase</keyword>
<dbReference type="EMBL" id="CP049889">
    <property type="protein sequence ID" value="QIK50604.1"/>
    <property type="molecule type" value="Genomic_DNA"/>
</dbReference>
<dbReference type="NCBIfam" id="TIGR00576">
    <property type="entry name" value="dut"/>
    <property type="match status" value="1"/>
</dbReference>